<evidence type="ECO:0000256" key="1">
    <source>
        <dbReference type="SAM" id="MobiDB-lite"/>
    </source>
</evidence>
<feature type="compositionally biased region" description="Polar residues" evidence="1">
    <location>
        <begin position="146"/>
        <end position="163"/>
    </location>
</feature>
<keyword evidence="3" id="KW-1185">Reference proteome</keyword>
<reference evidence="2" key="1">
    <citation type="submission" date="2020-04" db="EMBL/GenBank/DDBJ databases">
        <authorList>
            <person name="Alioto T."/>
            <person name="Alioto T."/>
            <person name="Gomez Garrido J."/>
        </authorList>
    </citation>
    <scope>NUCLEOTIDE SEQUENCE</scope>
    <source>
        <strain evidence="2">A484AB</strain>
    </source>
</reference>
<organism evidence="2 3">
    <name type="scientific">Paramuricea clavata</name>
    <name type="common">Red gorgonian</name>
    <name type="synonym">Violescent sea-whip</name>
    <dbReference type="NCBI Taxonomy" id="317549"/>
    <lineage>
        <taxon>Eukaryota</taxon>
        <taxon>Metazoa</taxon>
        <taxon>Cnidaria</taxon>
        <taxon>Anthozoa</taxon>
        <taxon>Octocorallia</taxon>
        <taxon>Malacalcyonacea</taxon>
        <taxon>Plexauridae</taxon>
        <taxon>Paramuricea</taxon>
    </lineage>
</organism>
<proteinExistence type="predicted"/>
<dbReference type="OrthoDB" id="5973784at2759"/>
<name>A0A6S7H6F7_PARCT</name>
<evidence type="ECO:0000313" key="3">
    <source>
        <dbReference type="Proteomes" id="UP001152795"/>
    </source>
</evidence>
<dbReference type="EMBL" id="CACRXK020001978">
    <property type="protein sequence ID" value="CAB3992097.1"/>
    <property type="molecule type" value="Genomic_DNA"/>
</dbReference>
<accession>A0A6S7H6F7</accession>
<sequence>MASEVWADNKTLSGGLAKLMWDRELKGVCRHMSASCTQYMLTAIQLHRQRRESQRHWLYFICTKGNPLNESQVSHSLSEMGKKVAPDLKGTLKSPRHSVTTAQQYYNIENELEADGKSSPQEVLAKDSDEEEQLQEQAGKLEEPENPTTKANQKALSIQNEIW</sequence>
<protein>
    <submittedName>
        <fullName evidence="2">Uncharacterized protein</fullName>
    </submittedName>
</protein>
<gene>
    <name evidence="2" type="ORF">PACLA_8A059371</name>
</gene>
<dbReference type="AlphaFoldDB" id="A0A6S7H6F7"/>
<feature type="region of interest" description="Disordered" evidence="1">
    <location>
        <begin position="108"/>
        <end position="163"/>
    </location>
</feature>
<comment type="caution">
    <text evidence="2">The sequence shown here is derived from an EMBL/GenBank/DDBJ whole genome shotgun (WGS) entry which is preliminary data.</text>
</comment>
<evidence type="ECO:0000313" key="2">
    <source>
        <dbReference type="EMBL" id="CAB3992097.1"/>
    </source>
</evidence>
<dbReference type="Proteomes" id="UP001152795">
    <property type="component" value="Unassembled WGS sequence"/>
</dbReference>